<dbReference type="SUPFAM" id="SSF56601">
    <property type="entry name" value="beta-lactamase/transpeptidase-like"/>
    <property type="match status" value="1"/>
</dbReference>
<organism evidence="4 5">
    <name type="scientific">Rubinisphaera italica</name>
    <dbReference type="NCBI Taxonomy" id="2527969"/>
    <lineage>
        <taxon>Bacteria</taxon>
        <taxon>Pseudomonadati</taxon>
        <taxon>Planctomycetota</taxon>
        <taxon>Planctomycetia</taxon>
        <taxon>Planctomycetales</taxon>
        <taxon>Planctomycetaceae</taxon>
        <taxon>Rubinisphaera</taxon>
    </lineage>
</organism>
<accession>A0A5C5XGI5</accession>
<comment type="caution">
    <text evidence="4">The sequence shown here is derived from an EMBL/GenBank/DDBJ whole genome shotgun (WGS) entry which is preliminary data.</text>
</comment>
<evidence type="ECO:0000256" key="1">
    <source>
        <dbReference type="ARBA" id="ARBA00022801"/>
    </source>
</evidence>
<keyword evidence="5" id="KW-1185">Reference proteome</keyword>
<reference evidence="4 5" key="1">
    <citation type="submission" date="2019-02" db="EMBL/GenBank/DDBJ databases">
        <title>Deep-cultivation of Planctomycetes and their phenomic and genomic characterization uncovers novel biology.</title>
        <authorList>
            <person name="Wiegand S."/>
            <person name="Jogler M."/>
            <person name="Boedeker C."/>
            <person name="Pinto D."/>
            <person name="Vollmers J."/>
            <person name="Rivas-Marin E."/>
            <person name="Kohn T."/>
            <person name="Peeters S.H."/>
            <person name="Heuer A."/>
            <person name="Rast P."/>
            <person name="Oberbeckmann S."/>
            <person name="Bunk B."/>
            <person name="Jeske O."/>
            <person name="Meyerdierks A."/>
            <person name="Storesund J.E."/>
            <person name="Kallscheuer N."/>
            <person name="Luecker S."/>
            <person name="Lage O.M."/>
            <person name="Pohl T."/>
            <person name="Merkel B.J."/>
            <person name="Hornburger P."/>
            <person name="Mueller R.-W."/>
            <person name="Bruemmer F."/>
            <person name="Labrenz M."/>
            <person name="Spormann A.M."/>
            <person name="Op Den Camp H."/>
            <person name="Overmann J."/>
            <person name="Amann R."/>
            <person name="Jetten M.S.M."/>
            <person name="Mascher T."/>
            <person name="Medema M.H."/>
            <person name="Devos D.P."/>
            <person name="Kaster A.-K."/>
            <person name="Ovreas L."/>
            <person name="Rohde M."/>
            <person name="Galperin M.Y."/>
            <person name="Jogler C."/>
        </authorList>
    </citation>
    <scope>NUCLEOTIDE SEQUENCE [LARGE SCALE GENOMIC DNA]</scope>
    <source>
        <strain evidence="4 5">Pan54</strain>
    </source>
</reference>
<gene>
    <name evidence="4" type="primary">pbpE_3</name>
    <name evidence="4" type="ORF">Pan54_22570</name>
</gene>
<keyword evidence="2" id="KW-0732">Signal</keyword>
<evidence type="ECO:0000259" key="3">
    <source>
        <dbReference type="Pfam" id="PF00144"/>
    </source>
</evidence>
<dbReference type="EMBL" id="SJPG01000001">
    <property type="protein sequence ID" value="TWT61521.1"/>
    <property type="molecule type" value="Genomic_DNA"/>
</dbReference>
<dbReference type="GO" id="GO:0016787">
    <property type="term" value="F:hydrolase activity"/>
    <property type="evidence" value="ECO:0007669"/>
    <property type="project" value="UniProtKB-KW"/>
</dbReference>
<feature type="chain" id="PRO_5023049680" evidence="2">
    <location>
        <begin position="22"/>
        <end position="388"/>
    </location>
</feature>
<dbReference type="InterPro" id="IPR012338">
    <property type="entry name" value="Beta-lactam/transpept-like"/>
</dbReference>
<feature type="signal peptide" evidence="2">
    <location>
        <begin position="1"/>
        <end position="21"/>
    </location>
</feature>
<proteinExistence type="predicted"/>
<dbReference type="InterPro" id="IPR050789">
    <property type="entry name" value="Diverse_Enzym_Activities"/>
</dbReference>
<dbReference type="PANTHER" id="PTHR43283">
    <property type="entry name" value="BETA-LACTAMASE-RELATED"/>
    <property type="match status" value="1"/>
</dbReference>
<dbReference type="Proteomes" id="UP000316095">
    <property type="component" value="Unassembled WGS sequence"/>
</dbReference>
<dbReference type="Gene3D" id="3.40.710.10">
    <property type="entry name" value="DD-peptidase/beta-lactamase superfamily"/>
    <property type="match status" value="1"/>
</dbReference>
<dbReference type="Pfam" id="PF00144">
    <property type="entry name" value="Beta-lactamase"/>
    <property type="match status" value="1"/>
</dbReference>
<name>A0A5C5XGI5_9PLAN</name>
<evidence type="ECO:0000313" key="4">
    <source>
        <dbReference type="EMBL" id="TWT61521.1"/>
    </source>
</evidence>
<dbReference type="RefSeq" id="WP_146503501.1">
    <property type="nucleotide sequence ID" value="NZ_SJPG01000001.1"/>
</dbReference>
<sequence precursor="true">MFYRSLPIFFLLLVCPAIVHANPPSIPPSSAGMASQRLDAIAPIVNAALADHKMPGCVVLIGRRAGIVYHRAFGYRQLLPEKQPMLPETLFDLASLTKPLATATSIHLLQTRGHLQFDDPASQYLPEFQSHGKANITIRQLLTHTSGLLPDNNLKDYQDGKLIAFQRIDELGLRANPDEKFIYSDVGFIVLGRIVEQISGSSLAEFTSKEIFQPLQMNETGYNPPETLQRKAAVTQQRDGKWIQGQVHDPRAWLLEGVAGHAGLFSTATDLAKYATAILRTSQKESTAPFHQPMVNMMSTPQQVPGGHRTLGWDSQSAYSSNRGDLFSSQAFGHGGFTGTSFWIDPELDLYVIFLSNRVHPDGKGSVNQLAGRIGTIAAAAIYCCPDQ</sequence>
<feature type="domain" description="Beta-lactamase-related" evidence="3">
    <location>
        <begin position="44"/>
        <end position="365"/>
    </location>
</feature>
<dbReference type="InterPro" id="IPR001466">
    <property type="entry name" value="Beta-lactam-related"/>
</dbReference>
<evidence type="ECO:0000256" key="2">
    <source>
        <dbReference type="SAM" id="SignalP"/>
    </source>
</evidence>
<evidence type="ECO:0000313" key="5">
    <source>
        <dbReference type="Proteomes" id="UP000316095"/>
    </source>
</evidence>
<dbReference type="AlphaFoldDB" id="A0A5C5XGI5"/>
<keyword evidence="1" id="KW-0378">Hydrolase</keyword>
<dbReference type="OrthoDB" id="9801061at2"/>
<protein>
    <submittedName>
        <fullName evidence="4">Penicillin-binding protein 4</fullName>
    </submittedName>
</protein>
<dbReference type="PANTHER" id="PTHR43283:SF11">
    <property type="entry name" value="BETA-LACTAMASE-RELATED DOMAIN-CONTAINING PROTEIN"/>
    <property type="match status" value="1"/>
</dbReference>